<evidence type="ECO:0000313" key="2">
    <source>
        <dbReference type="Proteomes" id="UP000250078"/>
    </source>
</evidence>
<dbReference type="Proteomes" id="UP000250078">
    <property type="component" value="Unassembled WGS sequence"/>
</dbReference>
<feature type="non-terminal residue" evidence="1">
    <location>
        <position position="65"/>
    </location>
</feature>
<reference evidence="1 2" key="1">
    <citation type="journal article" date="2016" name="Nat. Commun.">
        <title>Ectomycorrhizal ecology is imprinted in the genome of the dominant symbiotic fungus Cenococcum geophilum.</title>
        <authorList>
            <consortium name="DOE Joint Genome Institute"/>
            <person name="Peter M."/>
            <person name="Kohler A."/>
            <person name="Ohm R.A."/>
            <person name="Kuo A."/>
            <person name="Krutzmann J."/>
            <person name="Morin E."/>
            <person name="Arend M."/>
            <person name="Barry K.W."/>
            <person name="Binder M."/>
            <person name="Choi C."/>
            <person name="Clum A."/>
            <person name="Copeland A."/>
            <person name="Grisel N."/>
            <person name="Haridas S."/>
            <person name="Kipfer T."/>
            <person name="LaButti K."/>
            <person name="Lindquist E."/>
            <person name="Lipzen A."/>
            <person name="Maire R."/>
            <person name="Meier B."/>
            <person name="Mihaltcheva S."/>
            <person name="Molinier V."/>
            <person name="Murat C."/>
            <person name="Poggeler S."/>
            <person name="Quandt C.A."/>
            <person name="Sperisen C."/>
            <person name="Tritt A."/>
            <person name="Tisserant E."/>
            <person name="Crous P.W."/>
            <person name="Henrissat B."/>
            <person name="Nehls U."/>
            <person name="Egli S."/>
            <person name="Spatafora J.W."/>
            <person name="Grigoriev I.V."/>
            <person name="Martin F.M."/>
        </authorList>
    </citation>
    <scope>NUCLEOTIDE SEQUENCE [LARGE SCALE GENOMIC DNA]</scope>
    <source>
        <strain evidence="1 2">1.58</strain>
    </source>
</reference>
<protein>
    <submittedName>
        <fullName evidence="1">Uncharacterized protein</fullName>
    </submittedName>
</protein>
<accession>A0ACC8ELV5</accession>
<keyword evidence="2" id="KW-1185">Reference proteome</keyword>
<feature type="non-terminal residue" evidence="1">
    <location>
        <position position="1"/>
    </location>
</feature>
<proteinExistence type="predicted"/>
<gene>
    <name evidence="1" type="ORF">K441DRAFT_428285</name>
</gene>
<evidence type="ECO:0000313" key="1">
    <source>
        <dbReference type="EMBL" id="OCK87198.1"/>
    </source>
</evidence>
<sequence>IYKALETLVDTIYVVYLDNILIYLNNEDKYVKHLYTWGLYAKLLKCIFYTKNVKFLGFIITPKGI</sequence>
<organism evidence="1 2">
    <name type="scientific">Cenococcum geophilum 1.58</name>
    <dbReference type="NCBI Taxonomy" id="794803"/>
    <lineage>
        <taxon>Eukaryota</taxon>
        <taxon>Fungi</taxon>
        <taxon>Dikarya</taxon>
        <taxon>Ascomycota</taxon>
        <taxon>Pezizomycotina</taxon>
        <taxon>Dothideomycetes</taxon>
        <taxon>Pleosporomycetidae</taxon>
        <taxon>Gloniales</taxon>
        <taxon>Gloniaceae</taxon>
        <taxon>Cenococcum</taxon>
    </lineage>
</organism>
<dbReference type="EMBL" id="KV748265">
    <property type="protein sequence ID" value="OCK87198.1"/>
    <property type="molecule type" value="Genomic_DNA"/>
</dbReference>
<name>A0ACC8ELV5_9PEZI</name>